<keyword evidence="7" id="KW-0456">Lyase</keyword>
<dbReference type="SUPFAM" id="SSF51621">
    <property type="entry name" value="Phosphoenolpyruvate/pyruvate domain"/>
    <property type="match status" value="1"/>
</dbReference>
<dbReference type="Gene3D" id="3.20.20.60">
    <property type="entry name" value="Phosphoenolpyruvate-binding domains"/>
    <property type="match status" value="1"/>
</dbReference>
<evidence type="ECO:0000256" key="2">
    <source>
        <dbReference type="ARBA" id="ARBA00022723"/>
    </source>
</evidence>
<organism evidence="7 8">
    <name type="scientific">Rhodococcus rhodochrous KG-21</name>
    <dbReference type="NCBI Taxonomy" id="1441923"/>
    <lineage>
        <taxon>Bacteria</taxon>
        <taxon>Bacillati</taxon>
        <taxon>Actinomycetota</taxon>
        <taxon>Actinomycetes</taxon>
        <taxon>Mycobacteriales</taxon>
        <taxon>Nocardiaceae</taxon>
        <taxon>Rhodococcus</taxon>
    </lineage>
</organism>
<feature type="binding site" evidence="4">
    <location>
        <position position="132"/>
    </location>
    <ligand>
        <name>substrate</name>
    </ligand>
</feature>
<feature type="binding site" evidence="5">
    <location>
        <position position="159"/>
    </location>
    <ligand>
        <name>Mg(2+)</name>
        <dbReference type="ChEBI" id="CHEBI:18420"/>
    </ligand>
</feature>
<name>A0A0M8PKX7_RHORH</name>
<dbReference type="Pfam" id="PF03328">
    <property type="entry name" value="HpcH_HpaI"/>
    <property type="match status" value="1"/>
</dbReference>
<proteinExistence type="predicted"/>
<reference evidence="7 8" key="1">
    <citation type="journal article" date="2015" name="Genome Announc.">
        <title>Draft Genome Sequence of Rhodococcus rhodochrous Strain KG-21, a Soil Isolate from Oil Fields of Krishna-Godavari Basin, India.</title>
        <authorList>
            <person name="Dawar C."/>
            <person name="Aggarwal R.K."/>
        </authorList>
    </citation>
    <scope>NUCLEOTIDE SEQUENCE [LARGE SCALE GENOMIC DNA]</scope>
    <source>
        <strain evidence="7 8">KG-21</strain>
    </source>
</reference>
<dbReference type="PATRIC" id="fig|1441923.3.peg.5145"/>
<dbReference type="InterPro" id="IPR040442">
    <property type="entry name" value="Pyrv_kinase-like_dom_sf"/>
</dbReference>
<dbReference type="PANTHER" id="PTHR32308">
    <property type="entry name" value="LYASE BETA SUBUNIT, PUTATIVE (AFU_ORTHOLOGUE AFUA_4G13030)-RELATED"/>
    <property type="match status" value="1"/>
</dbReference>
<gene>
    <name evidence="7" type="ORF">Z051_23665</name>
</gene>
<reference evidence="8" key="2">
    <citation type="submission" date="2015-01" db="EMBL/GenBank/DDBJ databases">
        <title>Draft genome sequence of potential hydrocarbon metabolising strain of Rhodococcus rhodochrous.</title>
        <authorList>
            <person name="Aggarwal R.K."/>
            <person name="Dawar C."/>
        </authorList>
    </citation>
    <scope>NUCLEOTIDE SEQUENCE [LARGE SCALE GENOMIC DNA]</scope>
    <source>
        <strain evidence="8">KG-21</strain>
    </source>
</reference>
<protein>
    <submittedName>
        <fullName evidence="7">Citrate (Pro-3S)-lyase</fullName>
    </submittedName>
</protein>
<dbReference type="PIRSF" id="PIRSF015582">
    <property type="entry name" value="Cit_lyase_B"/>
    <property type="match status" value="1"/>
</dbReference>
<dbReference type="GO" id="GO:0006107">
    <property type="term" value="P:oxaloacetate metabolic process"/>
    <property type="evidence" value="ECO:0007669"/>
    <property type="project" value="TreeGrafter"/>
</dbReference>
<evidence type="ECO:0000259" key="6">
    <source>
        <dbReference type="Pfam" id="PF03328"/>
    </source>
</evidence>
<dbReference type="AlphaFoldDB" id="A0A0M8PKX7"/>
<evidence type="ECO:0000256" key="5">
    <source>
        <dbReference type="PIRSR" id="PIRSR015582-2"/>
    </source>
</evidence>
<sequence length="290" mass="31217">MPEGRNTRHWRSLLYVPANRDRFVRSAASSPADAIILDLEDAIPADHKEKARESLSKAVTTLRAGTASVLVRVNRPWTLMIRDLEAAVEAGVDAVVVPKSDDPAVIRTADEALTELESGTSRQSTRLIPLIESVRGVRRADTIIAASDRVVAASTGIGDLSLDLQASPDSRAIEQAFVEVVHAARACGRTPLGLAGLIVSYQDHEAFRSLAARSKAMGSHGSSCIHPSQVGALNDVFGPSPEELEEARRLVAGYEAAAREGYGSIMLDGTFVDNANYQYARHLLIRQGQQ</sequence>
<comment type="cofactor">
    <cofactor evidence="1">
        <name>Mg(2+)</name>
        <dbReference type="ChEBI" id="CHEBI:18420"/>
    </cofactor>
</comment>
<dbReference type="GO" id="GO:0016829">
    <property type="term" value="F:lyase activity"/>
    <property type="evidence" value="ECO:0007669"/>
    <property type="project" value="UniProtKB-KW"/>
</dbReference>
<evidence type="ECO:0000256" key="3">
    <source>
        <dbReference type="ARBA" id="ARBA00022842"/>
    </source>
</evidence>
<evidence type="ECO:0000313" key="8">
    <source>
        <dbReference type="Proteomes" id="UP000037712"/>
    </source>
</evidence>
<dbReference type="InterPro" id="IPR015813">
    <property type="entry name" value="Pyrv/PenolPyrv_kinase-like_dom"/>
</dbReference>
<feature type="binding site" evidence="4">
    <location>
        <position position="72"/>
    </location>
    <ligand>
        <name>substrate</name>
    </ligand>
</feature>
<dbReference type="GO" id="GO:0000287">
    <property type="term" value="F:magnesium ion binding"/>
    <property type="evidence" value="ECO:0007669"/>
    <property type="project" value="TreeGrafter"/>
</dbReference>
<dbReference type="RefSeq" id="WP_054374808.1">
    <property type="nucleotide sequence ID" value="NZ_AZYO01000093.1"/>
</dbReference>
<dbReference type="InterPro" id="IPR005000">
    <property type="entry name" value="Aldolase/citrate-lyase_domain"/>
</dbReference>
<dbReference type="InterPro" id="IPR011206">
    <property type="entry name" value="Citrate_lyase_beta/mcl1/mcl2"/>
</dbReference>
<evidence type="ECO:0000313" key="7">
    <source>
        <dbReference type="EMBL" id="KOS53788.1"/>
    </source>
</evidence>
<evidence type="ECO:0000256" key="4">
    <source>
        <dbReference type="PIRSR" id="PIRSR015582-1"/>
    </source>
</evidence>
<evidence type="ECO:0000256" key="1">
    <source>
        <dbReference type="ARBA" id="ARBA00001946"/>
    </source>
</evidence>
<feature type="domain" description="HpcH/HpaI aldolase/citrate lyase" evidence="6">
    <location>
        <begin position="11"/>
        <end position="227"/>
    </location>
</feature>
<keyword evidence="3 5" id="KW-0460">Magnesium</keyword>
<dbReference type="PANTHER" id="PTHR32308:SF10">
    <property type="entry name" value="CITRATE LYASE SUBUNIT BETA"/>
    <property type="match status" value="1"/>
</dbReference>
<keyword evidence="2 5" id="KW-0479">Metal-binding</keyword>
<comment type="caution">
    <text evidence="7">The sequence shown here is derived from an EMBL/GenBank/DDBJ whole genome shotgun (WGS) entry which is preliminary data.</text>
</comment>
<feature type="binding site" evidence="5">
    <location>
        <position position="132"/>
    </location>
    <ligand>
        <name>Mg(2+)</name>
        <dbReference type="ChEBI" id="CHEBI:18420"/>
    </ligand>
</feature>
<accession>A0A0M8PKX7</accession>
<dbReference type="Proteomes" id="UP000037712">
    <property type="component" value="Unassembled WGS sequence"/>
</dbReference>
<dbReference type="EMBL" id="AZYO01000093">
    <property type="protein sequence ID" value="KOS53788.1"/>
    <property type="molecule type" value="Genomic_DNA"/>
</dbReference>